<gene>
    <name evidence="14" type="ORF">Pmar_PMAR029345</name>
</gene>
<dbReference type="GO" id="GO:0046872">
    <property type="term" value="F:metal ion binding"/>
    <property type="evidence" value="ECO:0007669"/>
    <property type="project" value="UniProtKB-KW"/>
</dbReference>
<evidence type="ECO:0000256" key="1">
    <source>
        <dbReference type="ARBA" id="ARBA00001968"/>
    </source>
</evidence>
<comment type="subcellular location">
    <subcellularLocation>
        <location evidence="3">Cytoplasm</location>
    </subcellularLocation>
    <subcellularLocation>
        <location evidence="2">Nucleus</location>
    </subcellularLocation>
</comment>
<proteinExistence type="inferred from homology"/>
<accession>C5KMW5</accession>
<dbReference type="EMBL" id="GG674496">
    <property type="protein sequence ID" value="EER14273.1"/>
    <property type="molecule type" value="Genomic_DNA"/>
</dbReference>
<dbReference type="Pfam" id="PF13359">
    <property type="entry name" value="DDE_Tnp_4"/>
    <property type="match status" value="1"/>
</dbReference>
<reference evidence="14 15" key="1">
    <citation type="submission" date="2008-07" db="EMBL/GenBank/DDBJ databases">
        <authorList>
            <person name="El-Sayed N."/>
            <person name="Caler E."/>
            <person name="Inman J."/>
            <person name="Amedeo P."/>
            <person name="Hass B."/>
            <person name="Wortman J."/>
        </authorList>
    </citation>
    <scope>NUCLEOTIDE SEQUENCE [LARGE SCALE GENOMIC DNA]</scope>
    <source>
        <strain evidence="15">ATCC 50983 / TXsc</strain>
    </source>
</reference>
<dbReference type="GO" id="GO:0004518">
    <property type="term" value="F:nuclease activity"/>
    <property type="evidence" value="ECO:0007669"/>
    <property type="project" value="UniProtKB-KW"/>
</dbReference>
<evidence type="ECO:0000256" key="5">
    <source>
        <dbReference type="ARBA" id="ARBA00015519"/>
    </source>
</evidence>
<evidence type="ECO:0000256" key="6">
    <source>
        <dbReference type="ARBA" id="ARBA00022490"/>
    </source>
</evidence>
<evidence type="ECO:0000256" key="11">
    <source>
        <dbReference type="ARBA" id="ARBA00030126"/>
    </source>
</evidence>
<dbReference type="GO" id="GO:0005737">
    <property type="term" value="C:cytoplasm"/>
    <property type="evidence" value="ECO:0007669"/>
    <property type="project" value="UniProtKB-SubCell"/>
</dbReference>
<dbReference type="PRINTS" id="PR02086">
    <property type="entry name" value="PUTNUCHARBI1"/>
</dbReference>
<evidence type="ECO:0000256" key="10">
    <source>
        <dbReference type="ARBA" id="ARBA00023242"/>
    </source>
</evidence>
<evidence type="ECO:0000256" key="4">
    <source>
        <dbReference type="ARBA" id="ARBA00006958"/>
    </source>
</evidence>
<evidence type="ECO:0000256" key="9">
    <source>
        <dbReference type="ARBA" id="ARBA00022801"/>
    </source>
</evidence>
<dbReference type="GeneID" id="9060310"/>
<evidence type="ECO:0000259" key="13">
    <source>
        <dbReference type="Pfam" id="PF13359"/>
    </source>
</evidence>
<evidence type="ECO:0000313" key="15">
    <source>
        <dbReference type="Proteomes" id="UP000007800"/>
    </source>
</evidence>
<evidence type="ECO:0000256" key="8">
    <source>
        <dbReference type="ARBA" id="ARBA00022723"/>
    </source>
</evidence>
<evidence type="ECO:0000256" key="3">
    <source>
        <dbReference type="ARBA" id="ARBA00004496"/>
    </source>
</evidence>
<keyword evidence="10" id="KW-0539">Nucleus</keyword>
<organism evidence="15">
    <name type="scientific">Perkinsus marinus (strain ATCC 50983 / TXsc)</name>
    <dbReference type="NCBI Taxonomy" id="423536"/>
    <lineage>
        <taxon>Eukaryota</taxon>
        <taxon>Sar</taxon>
        <taxon>Alveolata</taxon>
        <taxon>Perkinsozoa</taxon>
        <taxon>Perkinsea</taxon>
        <taxon>Perkinsida</taxon>
        <taxon>Perkinsidae</taxon>
        <taxon>Perkinsus</taxon>
    </lineage>
</organism>
<keyword evidence="8" id="KW-0479">Metal-binding</keyword>
<dbReference type="Proteomes" id="UP000007800">
    <property type="component" value="Unassembled WGS sequence"/>
</dbReference>
<dbReference type="OMA" id="AEPNCKV"/>
<dbReference type="InterPro" id="IPR026103">
    <property type="entry name" value="HARBI1_animal"/>
</dbReference>
<dbReference type="PANTHER" id="PTHR22930">
    <property type="match status" value="1"/>
</dbReference>
<keyword evidence="9" id="KW-0378">Hydrolase</keyword>
<dbReference type="InterPro" id="IPR045249">
    <property type="entry name" value="HARBI1-like"/>
</dbReference>
<comment type="similarity">
    <text evidence="4">Belongs to the HARBI1 family.</text>
</comment>
<keyword evidence="15" id="KW-1185">Reference proteome</keyword>
<dbReference type="InterPro" id="IPR027806">
    <property type="entry name" value="HARBI1_dom"/>
</dbReference>
<comment type="function">
    <text evidence="12">Transposase-derived protein that may have nuclease activity. Does not have transposase activity.</text>
</comment>
<dbReference type="PANTHER" id="PTHR22930:SF85">
    <property type="entry name" value="GH03217P-RELATED"/>
    <property type="match status" value="1"/>
</dbReference>
<protein>
    <recommendedName>
        <fullName evidence="5">Putative nuclease HARBI1</fullName>
    </recommendedName>
    <alternativeName>
        <fullName evidence="11">Harbinger transposase-derived nuclease</fullName>
    </alternativeName>
</protein>
<dbReference type="OrthoDB" id="418573at2759"/>
<comment type="cofactor">
    <cofactor evidence="1">
        <name>a divalent metal cation</name>
        <dbReference type="ChEBI" id="CHEBI:60240"/>
    </cofactor>
</comment>
<dbReference type="RefSeq" id="XP_002782478.1">
    <property type="nucleotide sequence ID" value="XM_002782432.1"/>
</dbReference>
<dbReference type="GO" id="GO:0016787">
    <property type="term" value="F:hydrolase activity"/>
    <property type="evidence" value="ECO:0007669"/>
    <property type="project" value="UniProtKB-KW"/>
</dbReference>
<feature type="domain" description="DDE Tnp4" evidence="13">
    <location>
        <begin position="120"/>
        <end position="272"/>
    </location>
</feature>
<name>C5KMW5_PERM5</name>
<dbReference type="GO" id="GO:0005634">
    <property type="term" value="C:nucleus"/>
    <property type="evidence" value="ECO:0007669"/>
    <property type="project" value="UniProtKB-SubCell"/>
</dbReference>
<keyword evidence="7" id="KW-0540">Nuclease</keyword>
<evidence type="ECO:0000256" key="7">
    <source>
        <dbReference type="ARBA" id="ARBA00022722"/>
    </source>
</evidence>
<evidence type="ECO:0000313" key="14">
    <source>
        <dbReference type="EMBL" id="EER14273.1"/>
    </source>
</evidence>
<evidence type="ECO:0000256" key="12">
    <source>
        <dbReference type="ARBA" id="ARBA00045850"/>
    </source>
</evidence>
<keyword evidence="6" id="KW-0963">Cytoplasm</keyword>
<sequence>MPLVDPTVGVPDAELRLRYRFCRQSLKNLLEILQLRDNGKRHHVMKRLLVALRYLANGSFQLISGDALDCSQEYVSRSVTEVVDAIIENRERFIRFPSDETIVRGDADVDPRLPRCIGLIDGTHILLKDVVPIDQRADFVDSKKNISLNVQAVLGANNLWVSVNSSNPGSVHDSRVYQSSRLFLRMRSIPAGYWLCGDSAYGLSPSLLTPYNDPIPGTAEASFNIAHKSVRSTVERGFRKLKRSWAICNGSLRLTPPGKAAKAVLACFCLHNYQKMMGEPEPDVDDEVVVPEDEEGVNFGAEALAGMECRRAYTIEFFA</sequence>
<evidence type="ECO:0000256" key="2">
    <source>
        <dbReference type="ARBA" id="ARBA00004123"/>
    </source>
</evidence>
<dbReference type="InParanoid" id="C5KMW5"/>
<dbReference type="AlphaFoldDB" id="C5KMW5"/>